<dbReference type="Proteomes" id="UP000757232">
    <property type="component" value="Unassembled WGS sequence"/>
</dbReference>
<sequence length="294" mass="31257">MPGIVTELRRQADTSALSATATATIESKSNGVPEIGGSEGVTELRRQADTSALSATATAIIESKSNGVPEIGGSEGGFIGLIVGLGVIFIGSCIGVFYLLRNYKHGGRTVPGKSGEVGVEASSGGPSFPRRRGTLFGFRSQNPKRAGWIRAPGDDEEDEWDANDTLGMGPYDPGRDSFVKLEGSTHNLRSAPQGEVTVPNLDYAARASPGRRKDESSVSTVDLQAPSRIPEDEPFEPPLRSTSPATMDDDTLAHYPAYIDQLNRTKDGQPRQTSLDSTETAVTFPGGTRFKEEL</sequence>
<keyword evidence="2" id="KW-0472">Membrane</keyword>
<dbReference type="EMBL" id="LNZH02000106">
    <property type="protein sequence ID" value="OCB91086.1"/>
    <property type="molecule type" value="Genomic_DNA"/>
</dbReference>
<accession>A0A9Q5I3X5</accession>
<evidence type="ECO:0000256" key="1">
    <source>
        <dbReference type="SAM" id="MobiDB-lite"/>
    </source>
</evidence>
<evidence type="ECO:0000256" key="2">
    <source>
        <dbReference type="SAM" id="Phobius"/>
    </source>
</evidence>
<name>A0A9Q5I3X5_SANBA</name>
<comment type="caution">
    <text evidence="3">The sequence shown here is derived from an EMBL/GenBank/DDBJ whole genome shotgun (WGS) entry which is preliminary data.</text>
</comment>
<keyword evidence="2" id="KW-0812">Transmembrane</keyword>
<keyword evidence="2" id="KW-1133">Transmembrane helix</keyword>
<gene>
    <name evidence="3" type="ORF">A7U60_g1651</name>
</gene>
<evidence type="ECO:0000313" key="3">
    <source>
        <dbReference type="EMBL" id="OCB91086.1"/>
    </source>
</evidence>
<evidence type="ECO:0000313" key="4">
    <source>
        <dbReference type="Proteomes" id="UP000757232"/>
    </source>
</evidence>
<reference evidence="3" key="1">
    <citation type="submission" date="2016-06" db="EMBL/GenBank/DDBJ databases">
        <title>Draft Genome sequence of the fungus Inonotus baumii.</title>
        <authorList>
            <person name="Zhu H."/>
            <person name="Lin W."/>
        </authorList>
    </citation>
    <scope>NUCLEOTIDE SEQUENCE</scope>
    <source>
        <strain evidence="3">821</strain>
    </source>
</reference>
<protein>
    <submittedName>
        <fullName evidence="3">Uncharacterized protein</fullName>
    </submittedName>
</protein>
<keyword evidence="4" id="KW-1185">Reference proteome</keyword>
<feature type="transmembrane region" description="Helical" evidence="2">
    <location>
        <begin position="78"/>
        <end position="100"/>
    </location>
</feature>
<organism evidence="3 4">
    <name type="scientific">Sanghuangporus baumii</name>
    <name type="common">Phellinus baumii</name>
    <dbReference type="NCBI Taxonomy" id="108892"/>
    <lineage>
        <taxon>Eukaryota</taxon>
        <taxon>Fungi</taxon>
        <taxon>Dikarya</taxon>
        <taxon>Basidiomycota</taxon>
        <taxon>Agaricomycotina</taxon>
        <taxon>Agaricomycetes</taxon>
        <taxon>Hymenochaetales</taxon>
        <taxon>Hymenochaetaceae</taxon>
        <taxon>Sanghuangporus</taxon>
    </lineage>
</organism>
<feature type="compositionally biased region" description="Polar residues" evidence="1">
    <location>
        <begin position="270"/>
        <end position="281"/>
    </location>
</feature>
<dbReference type="AlphaFoldDB" id="A0A9Q5I3X5"/>
<proteinExistence type="predicted"/>
<dbReference type="OrthoDB" id="3265603at2759"/>
<feature type="region of interest" description="Disordered" evidence="1">
    <location>
        <begin position="206"/>
        <end position="294"/>
    </location>
</feature>